<dbReference type="SMART" id="SM00477">
    <property type="entry name" value="NUC"/>
    <property type="match status" value="1"/>
</dbReference>
<dbReference type="GO" id="GO:0046872">
    <property type="term" value="F:metal ion binding"/>
    <property type="evidence" value="ECO:0007669"/>
    <property type="project" value="InterPro"/>
</dbReference>
<evidence type="ECO:0008006" key="4">
    <source>
        <dbReference type="Google" id="ProtNLM"/>
    </source>
</evidence>
<protein>
    <recommendedName>
        <fullName evidence="4">Endonuclease</fullName>
    </recommendedName>
</protein>
<evidence type="ECO:0000313" key="3">
    <source>
        <dbReference type="EMBL" id="KKK57707.1"/>
    </source>
</evidence>
<dbReference type="Gene3D" id="3.40.570.10">
    <property type="entry name" value="Extracellular Endonuclease, subunit A"/>
    <property type="match status" value="1"/>
</dbReference>
<dbReference type="SUPFAM" id="SSF54060">
    <property type="entry name" value="His-Me finger endonucleases"/>
    <property type="match status" value="1"/>
</dbReference>
<comment type="caution">
    <text evidence="3">The sequence shown here is derived from an EMBL/GenBank/DDBJ whole genome shotgun (WGS) entry which is preliminary data.</text>
</comment>
<dbReference type="PANTHER" id="PTHR13966">
    <property type="entry name" value="ENDONUCLEASE RELATED"/>
    <property type="match status" value="1"/>
</dbReference>
<dbReference type="GO" id="GO:0003676">
    <property type="term" value="F:nucleic acid binding"/>
    <property type="evidence" value="ECO:0007669"/>
    <property type="project" value="InterPro"/>
</dbReference>
<dbReference type="InterPro" id="IPR020821">
    <property type="entry name" value="ENPP1-3/EXOG-like_nuc-like"/>
</dbReference>
<proteinExistence type="predicted"/>
<dbReference type="GO" id="GO:0016787">
    <property type="term" value="F:hydrolase activity"/>
    <property type="evidence" value="ECO:0007669"/>
    <property type="project" value="InterPro"/>
</dbReference>
<dbReference type="EMBL" id="LAZR01064341">
    <property type="protein sequence ID" value="KKK57707.1"/>
    <property type="molecule type" value="Genomic_DNA"/>
</dbReference>
<evidence type="ECO:0000259" key="1">
    <source>
        <dbReference type="SMART" id="SM00477"/>
    </source>
</evidence>
<dbReference type="Pfam" id="PF01223">
    <property type="entry name" value="Endonuclease_NS"/>
    <property type="match status" value="1"/>
</dbReference>
<dbReference type="InterPro" id="IPR044929">
    <property type="entry name" value="DNA/RNA_non-sp_Endonuclease_sf"/>
</dbReference>
<feature type="domain" description="ENPP1-3/EXOG-like endonuclease/phosphodiesterase" evidence="1">
    <location>
        <begin position="35"/>
        <end position="140"/>
    </location>
</feature>
<organism evidence="3">
    <name type="scientific">marine sediment metagenome</name>
    <dbReference type="NCBI Taxonomy" id="412755"/>
    <lineage>
        <taxon>unclassified sequences</taxon>
        <taxon>metagenomes</taxon>
        <taxon>ecological metagenomes</taxon>
    </lineage>
</organism>
<sequence length="140" mass="16264">MKKCIFFAFILITTPLFSQNLELPHYTNESEIIQHIGYVLKYNEEFEQAEWMAYQLTDIEVNGKYERSDNFRKDPHVSTGSAALSDYKGSGYDRGHLIPASDMKWSPDAMSSSFYMSNMSPQDPSFNRGIWKKLEEQIRS</sequence>
<name>A0A0F8WLF0_9ZZZZ</name>
<feature type="domain" description="DNA/RNA non-specific endonuclease/pyrophosphatase/phosphodiesterase" evidence="2">
    <location>
        <begin position="34"/>
        <end position="140"/>
    </location>
</feature>
<accession>A0A0F8WLF0</accession>
<dbReference type="InterPro" id="IPR040255">
    <property type="entry name" value="Non-specific_endonuclease"/>
</dbReference>
<dbReference type="SMART" id="SM00892">
    <property type="entry name" value="Endonuclease_NS"/>
    <property type="match status" value="1"/>
</dbReference>
<evidence type="ECO:0000259" key="2">
    <source>
        <dbReference type="SMART" id="SM00892"/>
    </source>
</evidence>
<dbReference type="PANTHER" id="PTHR13966:SF5">
    <property type="entry name" value="ENDONUCLEASE G, MITOCHONDRIAL"/>
    <property type="match status" value="1"/>
</dbReference>
<dbReference type="InterPro" id="IPR044925">
    <property type="entry name" value="His-Me_finger_sf"/>
</dbReference>
<dbReference type="AlphaFoldDB" id="A0A0F8WLF0"/>
<dbReference type="InterPro" id="IPR001604">
    <property type="entry name" value="Endo_G_ENPP1-like_dom"/>
</dbReference>
<gene>
    <name evidence="3" type="ORF">LCGC14_3051760</name>
</gene>
<reference evidence="3" key="1">
    <citation type="journal article" date="2015" name="Nature">
        <title>Complex archaea that bridge the gap between prokaryotes and eukaryotes.</title>
        <authorList>
            <person name="Spang A."/>
            <person name="Saw J.H."/>
            <person name="Jorgensen S.L."/>
            <person name="Zaremba-Niedzwiedzka K."/>
            <person name="Martijn J."/>
            <person name="Lind A.E."/>
            <person name="van Eijk R."/>
            <person name="Schleper C."/>
            <person name="Guy L."/>
            <person name="Ettema T.J."/>
        </authorList>
    </citation>
    <scope>NUCLEOTIDE SEQUENCE</scope>
</reference>
<dbReference type="GO" id="GO:0004519">
    <property type="term" value="F:endonuclease activity"/>
    <property type="evidence" value="ECO:0007669"/>
    <property type="project" value="TreeGrafter"/>
</dbReference>